<evidence type="ECO:0000256" key="11">
    <source>
        <dbReference type="HAMAP-Rule" id="MF_04052"/>
    </source>
</evidence>
<evidence type="ECO:0000256" key="1">
    <source>
        <dbReference type="ARBA" id="ARBA00022561"/>
    </source>
</evidence>
<evidence type="ECO:0000256" key="3">
    <source>
        <dbReference type="ARBA" id="ARBA00022581"/>
    </source>
</evidence>
<dbReference type="Pfam" id="PF01686">
    <property type="entry name" value="Adeno_Penton_B"/>
    <property type="match status" value="1"/>
</dbReference>
<comment type="induction">
    <text evidence="11">Expressed in the late phase of the viral replicative cycle.</text>
</comment>
<comment type="miscellaneous">
    <text evidence="11">All late proteins expressed from the major late promoter are produced by alternative splicing and alternative polyadenylation of the same gene giving rise to non-overlapping ORFs. A leader sequence is present in the N-terminus of all these mRNAs and is recognized by the viral shutoff protein to provide expression although conventional translation via ribosome scanning from the cap has been shut off in the host cell.</text>
</comment>
<sequence>MASYSDQPPSYDSVMAQTPSMMSFEGLHVPPRYRSASQGRNSIRYDPFSPLQDTTKIYLVDNKAADITSLNYQNDHSQFMTTVVQNSDYTPMEAATQTINLDERSNWGGEFRTILHSNMPNCTEYMFSNSFRVKLMSAKKDGVPSYEWFDLTIPEGNYTDAKVIDLMNCAIVDNYLNVGRQNGVSEEDIGVKIDTRNFRLGYDPVTGLVMPGRYTYEAFHPDIVLLPGCAIDFTRSRLSNFLGIRKRLPFQAGFIIDYDMLRGGNIPALLDVSKYAPGTTAIAEPVEEIRPLLRDSAGRSYHVIDAENGGTDTAYRSWYLAYNYGPADGVRATTLLTNPDITGGVEQVYWSLPDMAQNPVTFKSSQNPTNLPVVATEMMPLQARNFANPLACYSQMVEGTTNQTAVYNRFPENQILIRAPASAITCISENVPTVTNHGTVGLKNTIPGVQRVVLNDARRRTCPYITKALAIIEPRVLSSKTF</sequence>
<evidence type="ECO:0000256" key="4">
    <source>
        <dbReference type="ARBA" id="ARBA00022595"/>
    </source>
</evidence>
<dbReference type="HAMAP" id="MF_04052">
    <property type="entry name" value="ADV_CAPSP"/>
    <property type="match status" value="1"/>
</dbReference>
<gene>
    <name evidence="11" type="primary">L2</name>
</gene>
<comment type="caution">
    <text evidence="11">Lacks conserved residue(s) required for the propagation of feature annotation.</text>
</comment>
<keyword evidence="1 11" id="KW-0167">Capsid protein</keyword>
<dbReference type="GO" id="GO:0039623">
    <property type="term" value="C:T=25 icosahedral viral capsid"/>
    <property type="evidence" value="ECO:0007669"/>
    <property type="project" value="UniProtKB-UniRule"/>
</dbReference>
<dbReference type="GO" id="GO:0019062">
    <property type="term" value="P:virion attachment to host cell"/>
    <property type="evidence" value="ECO:0007669"/>
    <property type="project" value="UniProtKB-UniRule"/>
</dbReference>
<protein>
    <recommendedName>
        <fullName evidence="11">Penton protein</fullName>
        <shortName evidence="11">CP-P</shortName>
    </recommendedName>
    <alternativeName>
        <fullName evidence="11">Penton base protein</fullName>
    </alternativeName>
    <alternativeName>
        <fullName evidence="11">Protein III</fullName>
    </alternativeName>
</protein>
<evidence type="ECO:0000313" key="12">
    <source>
        <dbReference type="EMBL" id="QFX65712.1"/>
    </source>
</evidence>
<reference evidence="12 13" key="1">
    <citation type="submission" date="2019-04" db="EMBL/GenBank/DDBJ databases">
        <title>Characterization of the first genome of Porcine mastadenovirus B (HNU1 strain) and implications on its lymphotropy and special origin.</title>
        <authorList>
            <person name="Liu S.-J."/>
            <person name="Wang Q."/>
            <person name="Li T.-T."/>
            <person name="Zhang S.-H."/>
            <person name="Li J.-Y."/>
            <person name="Wu L.-J."/>
            <person name="Qiu Y."/>
            <person name="Ge X.-Y."/>
        </authorList>
    </citation>
    <scope>NUCLEOTIDE SEQUENCE [LARGE SCALE GENOMIC DNA]</scope>
    <source>
        <strain evidence="12">HNU1</strain>
    </source>
</reference>
<dbReference type="InterPro" id="IPR002605">
    <property type="entry name" value="Adeno_Penton_B"/>
</dbReference>
<keyword evidence="10 11" id="KW-1160">Virus entry into host cell</keyword>
<evidence type="ECO:0000256" key="5">
    <source>
        <dbReference type="ARBA" id="ARBA00022804"/>
    </source>
</evidence>
<organism evidence="12 13">
    <name type="scientific">Mastadenovirus porcusquartum</name>
    <dbReference type="NCBI Taxonomy" id="3241439"/>
    <lineage>
        <taxon>Viruses</taxon>
        <taxon>Varidnaviria</taxon>
        <taxon>Bamfordvirae</taxon>
        <taxon>Preplasmiviricota</taxon>
        <taxon>Polisuviricotina</taxon>
        <taxon>Pharingeaviricetes</taxon>
        <taxon>Rowavirales</taxon>
        <taxon>Adenoviridae</taxon>
        <taxon>Mastadenovirus</taxon>
    </lineage>
</organism>
<comment type="similarity">
    <text evidence="11">Belongs to the adenoviridae penton family.</text>
</comment>
<keyword evidence="7 11" id="KW-1164">Virus endocytosis by host</keyword>
<comment type="subcellular location">
    <subcellularLocation>
        <location evidence="11">Virion</location>
    </subcellularLocation>
    <subcellularLocation>
        <location evidence="11">Host nucleus</location>
    </subcellularLocation>
    <text evidence="11">Located at each vertex of the virion.</text>
</comment>
<dbReference type="Proteomes" id="UP000386070">
    <property type="component" value="Segment"/>
</dbReference>
<keyword evidence="6 11" id="KW-0946">Virion</keyword>
<dbReference type="Gene3D" id="3.90.1620.10">
    <property type="entry name" value="adenovirus 2 penton base, domain 2"/>
    <property type="match status" value="1"/>
</dbReference>
<evidence type="ECO:0000256" key="9">
    <source>
        <dbReference type="ARBA" id="ARBA00023275"/>
    </source>
</evidence>
<comment type="function">
    <text evidence="11">Major capsid protein that self-associates to form penton base pentamers, each in the shape of a pentagon, situated at the 12 vertices of the pseudo T=25 capsid. Involved in virus secondary attachment to host cell after initial attachment by the fiber protein, and in endocytosis of virions. As the virus enters the host cell, penton proteins are shed concomitant with virion acidification in the endosome.</text>
</comment>
<dbReference type="GO" id="GO:0005198">
    <property type="term" value="F:structural molecule activity"/>
    <property type="evidence" value="ECO:0007669"/>
    <property type="project" value="UniProtKB-UniRule"/>
</dbReference>
<keyword evidence="4 11" id="KW-1162">Viral penetration into host cytoplasm</keyword>
<comment type="subunit">
    <text evidence="11">Interacts with the fiber protein (via N-terminal tail region). Interacts with the capsid vertex protein; this interaction binds the penton base to neighboring peripentonal hexons.</text>
</comment>
<accession>A0A5P9VJJ6</accession>
<keyword evidence="9 11" id="KW-1148">T=25 icosahedral capsid protein</keyword>
<proteinExistence type="evidence at transcript level"/>
<evidence type="ECO:0000256" key="10">
    <source>
        <dbReference type="ARBA" id="ARBA00023296"/>
    </source>
</evidence>
<dbReference type="GO" id="GO:0075509">
    <property type="term" value="P:endocytosis involved in viral entry into host cell"/>
    <property type="evidence" value="ECO:0007669"/>
    <property type="project" value="UniProtKB-KW"/>
</dbReference>
<keyword evidence="13" id="KW-1185">Reference proteome</keyword>
<keyword evidence="8 11" id="KW-0426">Late protein</keyword>
<keyword evidence="2 11" id="KW-1048">Host nucleus</keyword>
<evidence type="ECO:0000256" key="7">
    <source>
        <dbReference type="ARBA" id="ARBA00022890"/>
    </source>
</evidence>
<keyword evidence="3 11" id="KW-0945">Host-virus interaction</keyword>
<name>A0A5P9VJJ6_9ADEN</name>
<evidence type="ECO:0000313" key="13">
    <source>
        <dbReference type="Proteomes" id="UP000386070"/>
    </source>
</evidence>
<dbReference type="Gene3D" id="2.60.120.550">
    <property type="entry name" value="Penton protein, domain 1"/>
    <property type="match status" value="1"/>
</dbReference>
<dbReference type="EMBL" id="MK774519">
    <property type="protein sequence ID" value="QFX65712.1"/>
    <property type="molecule type" value="Genomic_DNA"/>
</dbReference>
<dbReference type="GO" id="GO:0042025">
    <property type="term" value="C:host cell nucleus"/>
    <property type="evidence" value="ECO:0007669"/>
    <property type="project" value="UniProtKB-SubCell"/>
</dbReference>
<evidence type="ECO:0000256" key="8">
    <source>
        <dbReference type="ARBA" id="ARBA00022921"/>
    </source>
</evidence>
<evidence type="ECO:0000256" key="6">
    <source>
        <dbReference type="ARBA" id="ARBA00022844"/>
    </source>
</evidence>
<keyword evidence="5 11" id="KW-1161">Viral attachment to host cell</keyword>
<evidence type="ECO:0000256" key="2">
    <source>
        <dbReference type="ARBA" id="ARBA00022562"/>
    </source>
</evidence>